<dbReference type="SUPFAM" id="SSF54236">
    <property type="entry name" value="Ubiquitin-like"/>
    <property type="match status" value="1"/>
</dbReference>
<dbReference type="GO" id="GO:0043161">
    <property type="term" value="P:proteasome-mediated ubiquitin-dependent protein catabolic process"/>
    <property type="evidence" value="ECO:0007669"/>
    <property type="project" value="TreeGrafter"/>
</dbReference>
<feature type="compositionally biased region" description="Low complexity" evidence="1">
    <location>
        <begin position="86"/>
        <end position="131"/>
    </location>
</feature>
<dbReference type="EMBL" id="BMAT01011801">
    <property type="protein sequence ID" value="GFR79295.1"/>
    <property type="molecule type" value="Genomic_DNA"/>
</dbReference>
<organism evidence="3 4">
    <name type="scientific">Elysia marginata</name>
    <dbReference type="NCBI Taxonomy" id="1093978"/>
    <lineage>
        <taxon>Eukaryota</taxon>
        <taxon>Metazoa</taxon>
        <taxon>Spiralia</taxon>
        <taxon>Lophotrochozoa</taxon>
        <taxon>Mollusca</taxon>
        <taxon>Gastropoda</taxon>
        <taxon>Heterobranchia</taxon>
        <taxon>Euthyneura</taxon>
        <taxon>Panpulmonata</taxon>
        <taxon>Sacoglossa</taxon>
        <taxon>Placobranchoidea</taxon>
        <taxon>Plakobranchidae</taxon>
        <taxon>Elysia</taxon>
    </lineage>
</organism>
<dbReference type="GO" id="GO:0005829">
    <property type="term" value="C:cytosol"/>
    <property type="evidence" value="ECO:0007669"/>
    <property type="project" value="TreeGrafter"/>
</dbReference>
<evidence type="ECO:0000313" key="3">
    <source>
        <dbReference type="EMBL" id="GFR79295.1"/>
    </source>
</evidence>
<sequence length="131" mass="13715">MMITLKTLQQQTFKLEVTPDILVKDLKEKIEKEKGKEYPASGQKLIYAGKILDDAKPLAEYKIEEKNFIVVMVTKPKAAPAPAPTKPAETAVPETPPAAAAATATPAAAPTTPAAPTTTAPSQASATTTAS</sequence>
<gene>
    <name evidence="3" type="ORF">ElyMa_005870400</name>
</gene>
<dbReference type="PROSITE" id="PS50053">
    <property type="entry name" value="UBIQUITIN_2"/>
    <property type="match status" value="1"/>
</dbReference>
<name>A0AAV4G420_9GAST</name>
<dbReference type="GO" id="GO:0070628">
    <property type="term" value="F:proteasome binding"/>
    <property type="evidence" value="ECO:0007669"/>
    <property type="project" value="TreeGrafter"/>
</dbReference>
<dbReference type="PANTHER" id="PTHR10621">
    <property type="entry name" value="UV EXCISION REPAIR PROTEIN RAD23"/>
    <property type="match status" value="1"/>
</dbReference>
<dbReference type="Gene3D" id="3.10.20.90">
    <property type="entry name" value="Phosphatidylinositol 3-kinase Catalytic Subunit, Chain A, domain 1"/>
    <property type="match status" value="1"/>
</dbReference>
<dbReference type="SMART" id="SM00213">
    <property type="entry name" value="UBQ"/>
    <property type="match status" value="1"/>
</dbReference>
<dbReference type="InterPro" id="IPR000626">
    <property type="entry name" value="Ubiquitin-like_dom"/>
</dbReference>
<reference evidence="3 4" key="1">
    <citation type="journal article" date="2021" name="Elife">
        <title>Chloroplast acquisition without the gene transfer in kleptoplastic sea slugs, Plakobranchus ocellatus.</title>
        <authorList>
            <person name="Maeda T."/>
            <person name="Takahashi S."/>
            <person name="Yoshida T."/>
            <person name="Shimamura S."/>
            <person name="Takaki Y."/>
            <person name="Nagai Y."/>
            <person name="Toyoda A."/>
            <person name="Suzuki Y."/>
            <person name="Arimoto A."/>
            <person name="Ishii H."/>
            <person name="Satoh N."/>
            <person name="Nishiyama T."/>
            <person name="Hasebe M."/>
            <person name="Maruyama T."/>
            <person name="Minagawa J."/>
            <person name="Obokata J."/>
            <person name="Shigenobu S."/>
        </authorList>
    </citation>
    <scope>NUCLEOTIDE SEQUENCE [LARGE SCALE GENOMIC DNA]</scope>
</reference>
<evidence type="ECO:0000256" key="1">
    <source>
        <dbReference type="SAM" id="MobiDB-lite"/>
    </source>
</evidence>
<dbReference type="GO" id="GO:0043130">
    <property type="term" value="F:ubiquitin binding"/>
    <property type="evidence" value="ECO:0007669"/>
    <property type="project" value="TreeGrafter"/>
</dbReference>
<dbReference type="CDD" id="cd01805">
    <property type="entry name" value="Ubl_Rad23"/>
    <property type="match status" value="1"/>
</dbReference>
<dbReference type="PANTHER" id="PTHR10621:SF0">
    <property type="entry name" value="UV EXCISION REPAIR PROTEIN RAD23"/>
    <property type="match status" value="1"/>
</dbReference>
<evidence type="ECO:0000259" key="2">
    <source>
        <dbReference type="PROSITE" id="PS50053"/>
    </source>
</evidence>
<feature type="domain" description="Ubiquitin-like" evidence="2">
    <location>
        <begin position="1"/>
        <end position="78"/>
    </location>
</feature>
<dbReference type="GO" id="GO:0031593">
    <property type="term" value="F:polyubiquitin modification-dependent protein binding"/>
    <property type="evidence" value="ECO:0007669"/>
    <property type="project" value="TreeGrafter"/>
</dbReference>
<comment type="caution">
    <text evidence="3">The sequence shown here is derived from an EMBL/GenBank/DDBJ whole genome shotgun (WGS) entry which is preliminary data.</text>
</comment>
<keyword evidence="4" id="KW-1185">Reference proteome</keyword>
<evidence type="ECO:0000313" key="4">
    <source>
        <dbReference type="Proteomes" id="UP000762676"/>
    </source>
</evidence>
<dbReference type="GO" id="GO:0005654">
    <property type="term" value="C:nucleoplasm"/>
    <property type="evidence" value="ECO:0007669"/>
    <property type="project" value="TreeGrafter"/>
</dbReference>
<dbReference type="InterPro" id="IPR029071">
    <property type="entry name" value="Ubiquitin-like_domsf"/>
</dbReference>
<dbReference type="FunFam" id="3.10.20.90:FF:000254">
    <property type="entry name" value="UV excision repair protein Rad23"/>
    <property type="match status" value="1"/>
</dbReference>
<dbReference type="Proteomes" id="UP000762676">
    <property type="component" value="Unassembled WGS sequence"/>
</dbReference>
<dbReference type="Pfam" id="PF00240">
    <property type="entry name" value="ubiquitin"/>
    <property type="match status" value="1"/>
</dbReference>
<protein>
    <submittedName>
        <fullName evidence="3">UV excision repair protein RAD23 homolog B-like</fullName>
    </submittedName>
</protein>
<feature type="region of interest" description="Disordered" evidence="1">
    <location>
        <begin position="78"/>
        <end position="131"/>
    </location>
</feature>
<accession>A0AAV4G420</accession>
<proteinExistence type="predicted"/>
<dbReference type="AlphaFoldDB" id="A0AAV4G420"/>